<keyword evidence="2" id="KW-1185">Reference proteome</keyword>
<evidence type="ECO:0000313" key="2">
    <source>
        <dbReference type="Proteomes" id="UP000696280"/>
    </source>
</evidence>
<dbReference type="Proteomes" id="UP000696280">
    <property type="component" value="Unassembled WGS sequence"/>
</dbReference>
<evidence type="ECO:0000313" key="1">
    <source>
        <dbReference type="EMBL" id="CAG8955001.1"/>
    </source>
</evidence>
<protein>
    <submittedName>
        <fullName evidence="1">Uncharacterized protein</fullName>
    </submittedName>
</protein>
<comment type="caution">
    <text evidence="1">The sequence shown here is derived from an EMBL/GenBank/DDBJ whole genome shotgun (WGS) entry which is preliminary data.</text>
</comment>
<dbReference type="EMBL" id="CAJVRL010000058">
    <property type="protein sequence ID" value="CAG8955001.1"/>
    <property type="molecule type" value="Genomic_DNA"/>
</dbReference>
<name>A0A9N9KW89_9HELO</name>
<accession>A0A9N9KW89</accession>
<organism evidence="1 2">
    <name type="scientific">Hymenoscyphus fraxineus</name>
    <dbReference type="NCBI Taxonomy" id="746836"/>
    <lineage>
        <taxon>Eukaryota</taxon>
        <taxon>Fungi</taxon>
        <taxon>Dikarya</taxon>
        <taxon>Ascomycota</taxon>
        <taxon>Pezizomycotina</taxon>
        <taxon>Leotiomycetes</taxon>
        <taxon>Helotiales</taxon>
        <taxon>Helotiaceae</taxon>
        <taxon>Hymenoscyphus</taxon>
    </lineage>
</organism>
<dbReference type="AlphaFoldDB" id="A0A9N9KW89"/>
<sequence length="141" mass="15512">MTFWGKGSSSSDEVAGFQGTLTETDVGILLQNLYKRISALHHCTKKHIDFPNMQFRNILVFATFTTGVYGGYSIAACTEKNGTVNLGATRISCRTDTLGCGDCKNDLARDRCESVRKNIDPPKWLKPDLGTIYVSISEGPR</sequence>
<gene>
    <name evidence="1" type="ORF">HYFRA_00008690</name>
</gene>
<proteinExistence type="predicted"/>
<reference evidence="1" key="1">
    <citation type="submission" date="2021-07" db="EMBL/GenBank/DDBJ databases">
        <authorList>
            <person name="Durling M."/>
        </authorList>
    </citation>
    <scope>NUCLEOTIDE SEQUENCE</scope>
</reference>